<name>A0ABR1MCU7_9PEZI</name>
<evidence type="ECO:0000313" key="1">
    <source>
        <dbReference type="EMBL" id="KAK7545119.1"/>
    </source>
</evidence>
<organism evidence="1 2">
    <name type="scientific">Phyllosticta citribraziliensis</name>
    <dbReference type="NCBI Taxonomy" id="989973"/>
    <lineage>
        <taxon>Eukaryota</taxon>
        <taxon>Fungi</taxon>
        <taxon>Dikarya</taxon>
        <taxon>Ascomycota</taxon>
        <taxon>Pezizomycotina</taxon>
        <taxon>Dothideomycetes</taxon>
        <taxon>Dothideomycetes incertae sedis</taxon>
        <taxon>Botryosphaeriales</taxon>
        <taxon>Phyllostictaceae</taxon>
        <taxon>Phyllosticta</taxon>
    </lineage>
</organism>
<gene>
    <name evidence="1" type="ORF">J3D65DRAFT_655301</name>
</gene>
<dbReference type="Proteomes" id="UP001360953">
    <property type="component" value="Unassembled WGS sequence"/>
</dbReference>
<accession>A0ABR1MCU7</accession>
<dbReference type="GeneID" id="92035397"/>
<sequence>MSNTEAYRPSTKPPRIPKMEHTCIKFLDEFYQDVQNALDHVFPTDAPRTYSKVNVMGLTWANDDLDCKTAQEKLLRVFREKYNFATQSFVIPVTREPTDATTDIIDDWIPFTSEVEDDELYIVLYNGRGASTEHTLWFAGARDVCESLGVAKPWLHVWMLRAHAWKSGHSRFLHVFDTCQAPSAALHFGGPECLSAAGFQETPPGAENGFTSVLARHLEALDGEPRSVAQIYADIVRQQQQYGLEATPIRLPEVDKPSVVLARQGRVPQQMGNLTQSSRTGSIQAMAASTLRVLISVNVAVDMAKSADARDWKERIAANLPPLLREVAVEVESALETDASLLLLFVSMPVEIWDGLPEHKEAYNFVSFVKKGGVGS</sequence>
<dbReference type="EMBL" id="JBBPEH010000001">
    <property type="protein sequence ID" value="KAK7545119.1"/>
    <property type="molecule type" value="Genomic_DNA"/>
</dbReference>
<comment type="caution">
    <text evidence="1">The sequence shown here is derived from an EMBL/GenBank/DDBJ whole genome shotgun (WGS) entry which is preliminary data.</text>
</comment>
<protein>
    <submittedName>
        <fullName evidence="1">Uncharacterized protein</fullName>
    </submittedName>
</protein>
<dbReference type="RefSeq" id="XP_066660354.1">
    <property type="nucleotide sequence ID" value="XM_066802491.1"/>
</dbReference>
<proteinExistence type="predicted"/>
<reference evidence="1 2" key="1">
    <citation type="submission" date="2024-04" db="EMBL/GenBank/DDBJ databases">
        <title>Phyllosticta paracitricarpa is synonymous to the EU quarantine fungus P. citricarpa based on phylogenomic analyses.</title>
        <authorList>
            <consortium name="Lawrence Berkeley National Laboratory"/>
            <person name="Van ingen-buijs V.A."/>
            <person name="Van westerhoven A.C."/>
            <person name="Haridas S."/>
            <person name="Skiadas P."/>
            <person name="Martin F."/>
            <person name="Groenewald J.Z."/>
            <person name="Crous P.W."/>
            <person name="Seidl M.F."/>
        </authorList>
    </citation>
    <scope>NUCLEOTIDE SEQUENCE [LARGE SCALE GENOMIC DNA]</scope>
    <source>
        <strain evidence="1 2">CPC 17464</strain>
    </source>
</reference>
<evidence type="ECO:0000313" key="2">
    <source>
        <dbReference type="Proteomes" id="UP001360953"/>
    </source>
</evidence>
<keyword evidence="2" id="KW-1185">Reference proteome</keyword>